<dbReference type="Proteomes" id="UP001464891">
    <property type="component" value="Unassembled WGS sequence"/>
</dbReference>
<organism evidence="2 3">
    <name type="scientific">Trichocoleus desertorum GB2-A4</name>
    <dbReference type="NCBI Taxonomy" id="2933944"/>
    <lineage>
        <taxon>Bacteria</taxon>
        <taxon>Bacillati</taxon>
        <taxon>Cyanobacteriota</taxon>
        <taxon>Cyanophyceae</taxon>
        <taxon>Leptolyngbyales</taxon>
        <taxon>Trichocoleusaceae</taxon>
        <taxon>Trichocoleus</taxon>
    </lineage>
</organism>
<proteinExistence type="predicted"/>
<feature type="transmembrane region" description="Helical" evidence="1">
    <location>
        <begin position="37"/>
        <end position="57"/>
    </location>
</feature>
<evidence type="ECO:0000313" key="2">
    <source>
        <dbReference type="EMBL" id="MEP0819472.1"/>
    </source>
</evidence>
<name>A0ABV0JCG4_9CYAN</name>
<keyword evidence="1" id="KW-0812">Transmembrane</keyword>
<dbReference type="RefSeq" id="WP_190440249.1">
    <property type="nucleotide sequence ID" value="NZ_JAMPKM010000014.1"/>
</dbReference>
<reference evidence="2 3" key="1">
    <citation type="submission" date="2022-04" db="EMBL/GenBank/DDBJ databases">
        <title>Positive selection, recombination, and allopatry shape intraspecific diversity of widespread and dominant cyanobacteria.</title>
        <authorList>
            <person name="Wei J."/>
            <person name="Shu W."/>
            <person name="Hu C."/>
        </authorList>
    </citation>
    <scope>NUCLEOTIDE SEQUENCE [LARGE SCALE GENOMIC DNA]</scope>
    <source>
        <strain evidence="2 3">GB2-A4</strain>
    </source>
</reference>
<protein>
    <submittedName>
        <fullName evidence="2">Uncharacterized protein</fullName>
    </submittedName>
</protein>
<evidence type="ECO:0000313" key="3">
    <source>
        <dbReference type="Proteomes" id="UP001464891"/>
    </source>
</evidence>
<evidence type="ECO:0000256" key="1">
    <source>
        <dbReference type="SAM" id="Phobius"/>
    </source>
</evidence>
<sequence>MENTKKNFAPGASEELSTVIDHGQDGLNPNKSLPVKLTFWLSMGASAIVLLATLYYYGVFS</sequence>
<accession>A0ABV0JCG4</accession>
<keyword evidence="1" id="KW-1133">Transmembrane helix</keyword>
<comment type="caution">
    <text evidence="2">The sequence shown here is derived from an EMBL/GenBank/DDBJ whole genome shotgun (WGS) entry which is preliminary data.</text>
</comment>
<keyword evidence="3" id="KW-1185">Reference proteome</keyword>
<dbReference type="EMBL" id="JAMPKM010000014">
    <property type="protein sequence ID" value="MEP0819472.1"/>
    <property type="molecule type" value="Genomic_DNA"/>
</dbReference>
<gene>
    <name evidence="2" type="ORF">NC998_20445</name>
</gene>
<keyword evidence="1" id="KW-0472">Membrane</keyword>